<evidence type="ECO:0000256" key="7">
    <source>
        <dbReference type="ARBA" id="ARBA00023242"/>
    </source>
</evidence>
<dbReference type="KEGG" id="slb:AWJ20_5027"/>
<dbReference type="FunFam" id="4.10.1000.40:FF:000003">
    <property type="entry name" value="Nuclear polyadenylated RNA-binding protein NAB2"/>
    <property type="match status" value="1"/>
</dbReference>
<evidence type="ECO:0000256" key="1">
    <source>
        <dbReference type="ARBA" id="ARBA00004123"/>
    </source>
</evidence>
<dbReference type="GO" id="GO:0005737">
    <property type="term" value="C:cytoplasm"/>
    <property type="evidence" value="ECO:0007669"/>
    <property type="project" value="TreeGrafter"/>
</dbReference>
<dbReference type="GeneID" id="30037224"/>
<keyword evidence="7" id="KW-0539">Nucleus</keyword>
<comment type="subcellular location">
    <subcellularLocation>
        <location evidence="1">Nucleus</location>
    </subcellularLocation>
</comment>
<dbReference type="AlphaFoldDB" id="A0A167EGY9"/>
<evidence type="ECO:0000256" key="2">
    <source>
        <dbReference type="ARBA" id="ARBA00008423"/>
    </source>
</evidence>
<keyword evidence="6" id="KW-0862">Zinc</keyword>
<evidence type="ECO:0000256" key="8">
    <source>
        <dbReference type="SAM" id="MobiDB-lite"/>
    </source>
</evidence>
<evidence type="ECO:0000313" key="12">
    <source>
        <dbReference type="Proteomes" id="UP000189580"/>
    </source>
</evidence>
<dbReference type="InterPro" id="IPR049017">
    <property type="entry name" value="Nab2_Znf4"/>
</dbReference>
<feature type="domain" description="Nab2 type CCCH zinc finger 4" evidence="10">
    <location>
        <begin position="340"/>
        <end position="368"/>
    </location>
</feature>
<dbReference type="Pfam" id="PF21457">
    <property type="entry name" value="zf-CCCH_2-like_3"/>
    <property type="match status" value="1"/>
</dbReference>
<feature type="domain" description="RNA-binding Nab2-type zinc finger" evidence="9">
    <location>
        <begin position="240"/>
        <end position="262"/>
    </location>
</feature>
<keyword evidence="12" id="KW-1185">Reference proteome</keyword>
<keyword evidence="3" id="KW-0479">Metal-binding</keyword>
<dbReference type="EMBL" id="CP014502">
    <property type="protein sequence ID" value="ANB14071.1"/>
    <property type="molecule type" value="Genomic_DNA"/>
</dbReference>
<dbReference type="Pfam" id="PF14608">
    <property type="entry name" value="zf-CCCH_2"/>
    <property type="match status" value="3"/>
</dbReference>
<dbReference type="RefSeq" id="XP_018736548.1">
    <property type="nucleotide sequence ID" value="XM_018882141.1"/>
</dbReference>
<dbReference type="Proteomes" id="UP000189580">
    <property type="component" value="Chromosome d"/>
</dbReference>
<gene>
    <name evidence="11" type="primary">NAB2</name>
    <name evidence="11" type="ORF">AWJ20_5027</name>
</gene>
<dbReference type="PANTHER" id="PTHR14738">
    <property type="entry name" value="ZINC FINGER CCCH DOMAIN-CONTAINING PROTEIN 14"/>
    <property type="match status" value="1"/>
</dbReference>
<dbReference type="InterPro" id="IPR040366">
    <property type="entry name" value="Nab2/ZC3H14"/>
</dbReference>
<protein>
    <submittedName>
        <fullName evidence="11">mRNA-binding protein NAB2</fullName>
    </submittedName>
</protein>
<comment type="similarity">
    <text evidence="2">Belongs to the ZC3H14 family.</text>
</comment>
<sequence length="492" mass="54128">MSVVLQADSPQAKQLEQLVLENIGTFGIEDDPDFIAQYIVLMITNGKTENEISEELGGLLGDKFRDGEFSRWLFQNAQSIVSGATDSNMTEQEQQPNSEPVYGEYDNNSTNQGSGLRSNANLANSGNFNPRSFKGGFKNNINGGISKNSNGGMKIRGGAGFKRNGGFNSQNVALAASAGNFNIGGMGSGFIAPGENGAYQADNAMELGNAFRPRLIMERCENWPNCPNYPCEYVHPSRPCKMYPNCQKQPGKCNFVHIGEDEGPSTGFKFPLPPPDVLETLREQHASFLEQQKNLASQGYSYLNNQQKHQYVPKAPPIVLCKYADRCINKACPCGHPTPANDNAKVTQLEWCADSKNCQNVECDKAHPSGSLVRVPAPLPTERSLETCKFGARCTNTNCRYRHPTSPVLCRDGAECTRIDCMFTHPTQEMCRFGVNCRKYNCRFQHPEGHGTTSAVWVKDQKNTGSTSERQFAESEDQVMETIIPAAEQPAS</sequence>
<dbReference type="Gene3D" id="4.10.1000.40">
    <property type="match status" value="3"/>
</dbReference>
<dbReference type="OrthoDB" id="438553at2759"/>
<dbReference type="Gene3D" id="1.10.340.40">
    <property type="entry name" value="Nuclear abundant poly(A) RNA-bind protein 2, N-terminal domain"/>
    <property type="match status" value="1"/>
</dbReference>
<dbReference type="GO" id="GO:0005634">
    <property type="term" value="C:nucleus"/>
    <property type="evidence" value="ECO:0007669"/>
    <property type="project" value="UniProtKB-SubCell"/>
</dbReference>
<evidence type="ECO:0000313" key="11">
    <source>
        <dbReference type="EMBL" id="ANB14071.1"/>
    </source>
</evidence>
<reference evidence="11 12" key="1">
    <citation type="submission" date="2016-02" db="EMBL/GenBank/DDBJ databases">
        <title>Complete genome sequence and transcriptome regulation of the pentose utilising yeast Sugiyamaella lignohabitans.</title>
        <authorList>
            <person name="Bellasio M."/>
            <person name="Peymann A."/>
            <person name="Valli M."/>
            <person name="Sipitzky M."/>
            <person name="Graf A."/>
            <person name="Sauer M."/>
            <person name="Marx H."/>
            <person name="Mattanovich D."/>
        </authorList>
    </citation>
    <scope>NUCLEOTIDE SEQUENCE [LARGE SCALE GENOMIC DNA]</scope>
    <source>
        <strain evidence="11 12">CBS 10342</strain>
    </source>
</reference>
<dbReference type="Pfam" id="PF21803">
    <property type="entry name" value="Nab2-zf4"/>
    <property type="match status" value="1"/>
</dbReference>
<organism evidence="11 12">
    <name type="scientific">Sugiyamaella lignohabitans</name>
    <dbReference type="NCBI Taxonomy" id="796027"/>
    <lineage>
        <taxon>Eukaryota</taxon>
        <taxon>Fungi</taxon>
        <taxon>Dikarya</taxon>
        <taxon>Ascomycota</taxon>
        <taxon>Saccharomycotina</taxon>
        <taxon>Dipodascomycetes</taxon>
        <taxon>Dipodascales</taxon>
        <taxon>Trichomonascaceae</taxon>
        <taxon>Sugiyamaella</taxon>
    </lineage>
</organism>
<evidence type="ECO:0000259" key="10">
    <source>
        <dbReference type="Pfam" id="PF21803"/>
    </source>
</evidence>
<evidence type="ECO:0000256" key="3">
    <source>
        <dbReference type="ARBA" id="ARBA00022723"/>
    </source>
</evidence>
<dbReference type="GO" id="GO:0008143">
    <property type="term" value="F:poly(A) binding"/>
    <property type="evidence" value="ECO:0007669"/>
    <property type="project" value="InterPro"/>
</dbReference>
<feature type="compositionally biased region" description="Polar residues" evidence="8">
    <location>
        <begin position="84"/>
        <end position="98"/>
    </location>
</feature>
<dbReference type="InterPro" id="IPR048410">
    <property type="entry name" value="Znf-CCCH_2-like_3"/>
</dbReference>
<dbReference type="GO" id="GO:0008270">
    <property type="term" value="F:zinc ion binding"/>
    <property type="evidence" value="ECO:0007669"/>
    <property type="project" value="UniProtKB-KW"/>
</dbReference>
<keyword evidence="4" id="KW-0677">Repeat</keyword>
<evidence type="ECO:0000256" key="4">
    <source>
        <dbReference type="ARBA" id="ARBA00022737"/>
    </source>
</evidence>
<evidence type="ECO:0000259" key="9">
    <source>
        <dbReference type="Pfam" id="PF21457"/>
    </source>
</evidence>
<evidence type="ECO:0000256" key="6">
    <source>
        <dbReference type="ARBA" id="ARBA00022833"/>
    </source>
</evidence>
<accession>A0A167EGY9</accession>
<dbReference type="GO" id="GO:0043488">
    <property type="term" value="P:regulation of mRNA stability"/>
    <property type="evidence" value="ECO:0007669"/>
    <property type="project" value="InterPro"/>
</dbReference>
<keyword evidence="5" id="KW-0863">Zinc-finger</keyword>
<dbReference type="PANTHER" id="PTHR14738:SF29">
    <property type="entry name" value="ZINC FINGER CCCH DOMAIN-CONTAINING PROTEIN 14"/>
    <property type="match status" value="1"/>
</dbReference>
<dbReference type="InterPro" id="IPR043094">
    <property type="entry name" value="Nab2/ZC3H14_N_sf"/>
</dbReference>
<evidence type="ECO:0000256" key="5">
    <source>
        <dbReference type="ARBA" id="ARBA00022771"/>
    </source>
</evidence>
<feature type="region of interest" description="Disordered" evidence="8">
    <location>
        <begin position="84"/>
        <end position="114"/>
    </location>
</feature>
<proteinExistence type="inferred from homology"/>
<name>A0A167EGY9_9ASCO</name>